<feature type="transmembrane region" description="Helical" evidence="9">
    <location>
        <begin position="133"/>
        <end position="156"/>
    </location>
</feature>
<keyword evidence="2 9" id="KW-0812">Transmembrane</keyword>
<evidence type="ECO:0000313" key="11">
    <source>
        <dbReference type="Ensembl" id="ENSCCRP00000064177.2"/>
    </source>
</evidence>
<evidence type="ECO:0000259" key="10">
    <source>
        <dbReference type="PROSITE" id="PS50262"/>
    </source>
</evidence>
<dbReference type="SUPFAM" id="SSF81321">
    <property type="entry name" value="Family A G protein-coupled receptor-like"/>
    <property type="match status" value="1"/>
</dbReference>
<evidence type="ECO:0000256" key="2">
    <source>
        <dbReference type="ARBA" id="ARBA00022692"/>
    </source>
</evidence>
<sequence>MKVRGWKALPLISPRCVFSFFLCVENTSFEAENMTEATAFNITIQPEGPESIGIFSLCIFIATIVVGLIGNGLVIFLTGCRMKTTINSIWFINLAIADFIFMLSSIIDLLSALGHWHPYLMKGILQITLTLNLFSSIFFLVVISLDRCLCTWMAVWAKNKRTLLKARIICIIIWVSSIGCSFPSFTVNMFTRASLITYDFIVGFLIPFLIIASSYTAIGVRIKRLKSVKQLRMYRVIITVTLTFFICWFPYHVCQIYFITAAKSRNDNKAFLTAMTVSIYLVCLNSCLNPILYVFMCDEYKKKLKQSLLLVLETAFAEDHLDFKADAKERAGHENPTE</sequence>
<accession>A0A8C1DTE9</accession>
<feature type="transmembrane region" description="Helical" evidence="9">
    <location>
        <begin position="196"/>
        <end position="220"/>
    </location>
</feature>
<keyword evidence="7" id="KW-0807">Transducer</keyword>
<feature type="transmembrane region" description="Helical" evidence="9">
    <location>
        <begin position="168"/>
        <end position="190"/>
    </location>
</feature>
<comment type="subcellular location">
    <subcellularLocation>
        <location evidence="1">Membrane</location>
        <topology evidence="1">Multi-pass membrane protein</topology>
    </subcellularLocation>
</comment>
<proteinExistence type="inferred from homology"/>
<dbReference type="PANTHER" id="PTHR24225">
    <property type="entry name" value="CHEMOTACTIC RECEPTOR"/>
    <property type="match status" value="1"/>
</dbReference>
<name>A0A8C1DTE9_CYPCA</name>
<feature type="transmembrane region" description="Helical" evidence="9">
    <location>
        <begin position="89"/>
        <end position="113"/>
    </location>
</feature>
<evidence type="ECO:0000256" key="5">
    <source>
        <dbReference type="ARBA" id="ARBA00023136"/>
    </source>
</evidence>
<dbReference type="PANTHER" id="PTHR24225:SF68">
    <property type="entry name" value="C3A ANAPHYLATOXIN CHEMOTACTIC RECEPTOR-LIKE-RELATED"/>
    <property type="match status" value="1"/>
</dbReference>
<dbReference type="GO" id="GO:0004930">
    <property type="term" value="F:G protein-coupled receptor activity"/>
    <property type="evidence" value="ECO:0007669"/>
    <property type="project" value="UniProtKB-KW"/>
</dbReference>
<dbReference type="GO" id="GO:0006954">
    <property type="term" value="P:inflammatory response"/>
    <property type="evidence" value="ECO:0007669"/>
    <property type="project" value="TreeGrafter"/>
</dbReference>
<feature type="transmembrane region" description="Helical" evidence="9">
    <location>
        <begin position="52"/>
        <end position="77"/>
    </location>
</feature>
<dbReference type="GO" id="GO:0005886">
    <property type="term" value="C:plasma membrane"/>
    <property type="evidence" value="ECO:0007669"/>
    <property type="project" value="TreeGrafter"/>
</dbReference>
<dbReference type="PRINTS" id="PR00237">
    <property type="entry name" value="GPCRRHODOPSN"/>
</dbReference>
<dbReference type="OMA" id="FFLCVEN"/>
<organism evidence="11 12">
    <name type="scientific">Cyprinus carpio carpio</name>
    <dbReference type="NCBI Taxonomy" id="630221"/>
    <lineage>
        <taxon>Eukaryota</taxon>
        <taxon>Metazoa</taxon>
        <taxon>Chordata</taxon>
        <taxon>Craniata</taxon>
        <taxon>Vertebrata</taxon>
        <taxon>Euteleostomi</taxon>
        <taxon>Actinopterygii</taxon>
        <taxon>Neopterygii</taxon>
        <taxon>Teleostei</taxon>
        <taxon>Ostariophysi</taxon>
        <taxon>Cypriniformes</taxon>
        <taxon>Cyprinidae</taxon>
        <taxon>Cyprininae</taxon>
        <taxon>Cyprinus</taxon>
    </lineage>
</organism>
<feature type="transmembrane region" description="Helical" evidence="9">
    <location>
        <begin position="271"/>
        <end position="295"/>
    </location>
</feature>
<dbReference type="PROSITE" id="PS50262">
    <property type="entry name" value="G_PROTEIN_RECEP_F1_2"/>
    <property type="match status" value="1"/>
</dbReference>
<keyword evidence="4" id="KW-0297">G-protein coupled receptor</keyword>
<reference evidence="11" key="2">
    <citation type="submission" date="2025-09" db="UniProtKB">
        <authorList>
            <consortium name="Ensembl"/>
        </authorList>
    </citation>
    <scope>IDENTIFICATION</scope>
</reference>
<evidence type="ECO:0000256" key="3">
    <source>
        <dbReference type="ARBA" id="ARBA00022989"/>
    </source>
</evidence>
<feature type="domain" description="G-protein coupled receptors family 1 profile" evidence="10">
    <location>
        <begin position="70"/>
        <end position="293"/>
    </location>
</feature>
<keyword evidence="5 9" id="KW-0472">Membrane</keyword>
<dbReference type="PRINTS" id="PR00526">
    <property type="entry name" value="FMETLEUPHER"/>
</dbReference>
<comment type="similarity">
    <text evidence="8">Belongs to the chemokine-like receptor (CMKLR) family.</text>
</comment>
<evidence type="ECO:0000256" key="6">
    <source>
        <dbReference type="ARBA" id="ARBA00023170"/>
    </source>
</evidence>
<evidence type="ECO:0000256" key="9">
    <source>
        <dbReference type="SAM" id="Phobius"/>
    </source>
</evidence>
<evidence type="ECO:0000256" key="8">
    <source>
        <dbReference type="ARBA" id="ARBA00025736"/>
    </source>
</evidence>
<evidence type="ECO:0000256" key="7">
    <source>
        <dbReference type="ARBA" id="ARBA00023224"/>
    </source>
</evidence>
<evidence type="ECO:0000256" key="1">
    <source>
        <dbReference type="ARBA" id="ARBA00004141"/>
    </source>
</evidence>
<dbReference type="InterPro" id="IPR000276">
    <property type="entry name" value="GPCR_Rhodpsn"/>
</dbReference>
<dbReference type="GeneTree" id="ENSGT01020000230438"/>
<dbReference type="Pfam" id="PF00001">
    <property type="entry name" value="7tm_1"/>
    <property type="match status" value="1"/>
</dbReference>
<feature type="transmembrane region" description="Helical" evidence="9">
    <location>
        <begin position="232"/>
        <end position="251"/>
    </location>
</feature>
<dbReference type="Proteomes" id="UP001108240">
    <property type="component" value="Unplaced"/>
</dbReference>
<keyword evidence="3 9" id="KW-1133">Transmembrane helix</keyword>
<keyword evidence="12" id="KW-1185">Reference proteome</keyword>
<dbReference type="Gene3D" id="1.20.1070.10">
    <property type="entry name" value="Rhodopsin 7-helix transmembrane proteins"/>
    <property type="match status" value="1"/>
</dbReference>
<reference evidence="11" key="1">
    <citation type="submission" date="2025-08" db="UniProtKB">
        <authorList>
            <consortium name="Ensembl"/>
        </authorList>
    </citation>
    <scope>IDENTIFICATION</scope>
</reference>
<dbReference type="Ensembl" id="ENSCCRT00000069555.2">
    <property type="protein sequence ID" value="ENSCCRP00000064177.2"/>
    <property type="gene ID" value="ENSCCRG00000034519.2"/>
</dbReference>
<evidence type="ECO:0000256" key="4">
    <source>
        <dbReference type="ARBA" id="ARBA00023040"/>
    </source>
</evidence>
<keyword evidence="6" id="KW-0675">Receptor</keyword>
<dbReference type="GO" id="GO:0007200">
    <property type="term" value="P:phospholipase C-activating G protein-coupled receptor signaling pathway"/>
    <property type="evidence" value="ECO:0007669"/>
    <property type="project" value="TreeGrafter"/>
</dbReference>
<evidence type="ECO:0000313" key="12">
    <source>
        <dbReference type="Proteomes" id="UP001108240"/>
    </source>
</evidence>
<dbReference type="GO" id="GO:0004875">
    <property type="term" value="F:complement receptor activity"/>
    <property type="evidence" value="ECO:0007669"/>
    <property type="project" value="TreeGrafter"/>
</dbReference>
<protein>
    <recommendedName>
        <fullName evidence="10">G-protein coupled receptors family 1 profile domain-containing protein</fullName>
    </recommendedName>
</protein>
<dbReference type="InterPro" id="IPR000826">
    <property type="entry name" value="Formyl_rcpt-rel"/>
</dbReference>
<dbReference type="GO" id="GO:0007204">
    <property type="term" value="P:positive regulation of cytosolic calcium ion concentration"/>
    <property type="evidence" value="ECO:0007669"/>
    <property type="project" value="TreeGrafter"/>
</dbReference>
<dbReference type="AlphaFoldDB" id="A0A8C1DTE9"/>
<dbReference type="InterPro" id="IPR017452">
    <property type="entry name" value="GPCR_Rhodpsn_7TM"/>
</dbReference>